<reference evidence="2 3" key="1">
    <citation type="submission" date="2015-04" db="EMBL/GenBank/DDBJ databases">
        <title>Lasius niger genome sequencing.</title>
        <authorList>
            <person name="Konorov E.A."/>
            <person name="Nikitin M.A."/>
            <person name="Kirill M.V."/>
            <person name="Chang P."/>
        </authorList>
    </citation>
    <scope>NUCLEOTIDE SEQUENCE [LARGE SCALE GENOMIC DNA]</scope>
    <source>
        <tissue evidence="2">Whole</tissue>
    </source>
</reference>
<dbReference type="EMBL" id="LBMM01015501">
    <property type="protein sequence ID" value="KMQ84779.1"/>
    <property type="molecule type" value="Genomic_DNA"/>
</dbReference>
<feature type="compositionally biased region" description="Gly residues" evidence="1">
    <location>
        <begin position="82"/>
        <end position="97"/>
    </location>
</feature>
<evidence type="ECO:0000313" key="3">
    <source>
        <dbReference type="Proteomes" id="UP000036403"/>
    </source>
</evidence>
<proteinExistence type="predicted"/>
<comment type="caution">
    <text evidence="2">The sequence shown here is derived from an EMBL/GenBank/DDBJ whole genome shotgun (WGS) entry which is preliminary data.</text>
</comment>
<accession>A0A0J7K387</accession>
<protein>
    <submittedName>
        <fullName evidence="2">Uncharacterized protein</fullName>
    </submittedName>
</protein>
<organism evidence="2 3">
    <name type="scientific">Lasius niger</name>
    <name type="common">Black garden ant</name>
    <dbReference type="NCBI Taxonomy" id="67767"/>
    <lineage>
        <taxon>Eukaryota</taxon>
        <taxon>Metazoa</taxon>
        <taxon>Ecdysozoa</taxon>
        <taxon>Arthropoda</taxon>
        <taxon>Hexapoda</taxon>
        <taxon>Insecta</taxon>
        <taxon>Pterygota</taxon>
        <taxon>Neoptera</taxon>
        <taxon>Endopterygota</taxon>
        <taxon>Hymenoptera</taxon>
        <taxon>Apocrita</taxon>
        <taxon>Aculeata</taxon>
        <taxon>Formicoidea</taxon>
        <taxon>Formicidae</taxon>
        <taxon>Formicinae</taxon>
        <taxon>Lasius</taxon>
        <taxon>Lasius</taxon>
    </lineage>
</organism>
<gene>
    <name evidence="2" type="ORF">RF55_17135</name>
</gene>
<evidence type="ECO:0000256" key="1">
    <source>
        <dbReference type="SAM" id="MobiDB-lite"/>
    </source>
</evidence>
<evidence type="ECO:0000313" key="2">
    <source>
        <dbReference type="EMBL" id="KMQ84779.1"/>
    </source>
</evidence>
<dbReference type="PaxDb" id="67767-A0A0J7K387"/>
<sequence length="97" mass="9986">MHGTERGSHLRVRSQPNLETKGFITLDKRTPFETEGFITIDFRNLGGAETGDACPGVLAGDQADDCRAENGSGTARGDAGERGGGNGPHNGASGDNG</sequence>
<dbReference type="Proteomes" id="UP000036403">
    <property type="component" value="Unassembled WGS sequence"/>
</dbReference>
<keyword evidence="3" id="KW-1185">Reference proteome</keyword>
<name>A0A0J7K387_LASNI</name>
<dbReference type="AlphaFoldDB" id="A0A0J7K387"/>
<feature type="region of interest" description="Disordered" evidence="1">
    <location>
        <begin position="56"/>
        <end position="97"/>
    </location>
</feature>